<dbReference type="Proteomes" id="UP001221142">
    <property type="component" value="Unassembled WGS sequence"/>
</dbReference>
<proteinExistence type="predicted"/>
<comment type="caution">
    <text evidence="1">The sequence shown here is derived from an EMBL/GenBank/DDBJ whole genome shotgun (WGS) entry which is preliminary data.</text>
</comment>
<dbReference type="EMBL" id="JARKIF010000023">
    <property type="protein sequence ID" value="KAJ7615815.1"/>
    <property type="molecule type" value="Genomic_DNA"/>
</dbReference>
<keyword evidence="2" id="KW-1185">Reference proteome</keyword>
<dbReference type="AlphaFoldDB" id="A0AAD7BAN1"/>
<sequence>MHIYLYLLTTASHLPCPALSRPWWSPFARIQALPPLALIFQLNVPHMLAKFALFLTLLVVWTRAAPISSDMNQARELAKRPAVALQPEDCLDLPRRRDDVRREPGLLAKRPSIALQPEEFLLPPGED</sequence>
<accession>A0AAD7BAN1</accession>
<name>A0AAD7BAN1_9AGAR</name>
<evidence type="ECO:0000313" key="2">
    <source>
        <dbReference type="Proteomes" id="UP001221142"/>
    </source>
</evidence>
<reference evidence="1" key="1">
    <citation type="submission" date="2023-03" db="EMBL/GenBank/DDBJ databases">
        <title>Massive genome expansion in bonnet fungi (Mycena s.s.) driven by repeated elements and novel gene families across ecological guilds.</title>
        <authorList>
            <consortium name="Lawrence Berkeley National Laboratory"/>
            <person name="Harder C.B."/>
            <person name="Miyauchi S."/>
            <person name="Viragh M."/>
            <person name="Kuo A."/>
            <person name="Thoen E."/>
            <person name="Andreopoulos B."/>
            <person name="Lu D."/>
            <person name="Skrede I."/>
            <person name="Drula E."/>
            <person name="Henrissat B."/>
            <person name="Morin E."/>
            <person name="Kohler A."/>
            <person name="Barry K."/>
            <person name="LaButti K."/>
            <person name="Morin E."/>
            <person name="Salamov A."/>
            <person name="Lipzen A."/>
            <person name="Mereny Z."/>
            <person name="Hegedus B."/>
            <person name="Baldrian P."/>
            <person name="Stursova M."/>
            <person name="Weitz H."/>
            <person name="Taylor A."/>
            <person name="Grigoriev I.V."/>
            <person name="Nagy L.G."/>
            <person name="Martin F."/>
            <person name="Kauserud H."/>
        </authorList>
    </citation>
    <scope>NUCLEOTIDE SEQUENCE</scope>
    <source>
        <strain evidence="1">9284</strain>
    </source>
</reference>
<gene>
    <name evidence="1" type="ORF">FB45DRAFT_234338</name>
</gene>
<organism evidence="1 2">
    <name type="scientific">Roridomyces roridus</name>
    <dbReference type="NCBI Taxonomy" id="1738132"/>
    <lineage>
        <taxon>Eukaryota</taxon>
        <taxon>Fungi</taxon>
        <taxon>Dikarya</taxon>
        <taxon>Basidiomycota</taxon>
        <taxon>Agaricomycotina</taxon>
        <taxon>Agaricomycetes</taxon>
        <taxon>Agaricomycetidae</taxon>
        <taxon>Agaricales</taxon>
        <taxon>Marasmiineae</taxon>
        <taxon>Mycenaceae</taxon>
        <taxon>Roridomyces</taxon>
    </lineage>
</organism>
<evidence type="ECO:0000313" key="1">
    <source>
        <dbReference type="EMBL" id="KAJ7615815.1"/>
    </source>
</evidence>
<protein>
    <submittedName>
        <fullName evidence="1">Uncharacterized protein</fullName>
    </submittedName>
</protein>